<accession>A0A016USY7</accession>
<dbReference type="OrthoDB" id="5885295at2759"/>
<name>A0A016USY7_9BILA</name>
<keyword evidence="2" id="KW-1185">Reference proteome</keyword>
<evidence type="ECO:0000313" key="2">
    <source>
        <dbReference type="Proteomes" id="UP000024635"/>
    </source>
</evidence>
<dbReference type="Proteomes" id="UP000024635">
    <property type="component" value="Unassembled WGS sequence"/>
</dbReference>
<gene>
    <name evidence="1" type="primary">Acey_s0030.g2151</name>
    <name evidence="1" type="ORF">Y032_0030g2151</name>
</gene>
<organism evidence="1 2">
    <name type="scientific">Ancylostoma ceylanicum</name>
    <dbReference type="NCBI Taxonomy" id="53326"/>
    <lineage>
        <taxon>Eukaryota</taxon>
        <taxon>Metazoa</taxon>
        <taxon>Ecdysozoa</taxon>
        <taxon>Nematoda</taxon>
        <taxon>Chromadorea</taxon>
        <taxon>Rhabditida</taxon>
        <taxon>Rhabditina</taxon>
        <taxon>Rhabditomorpha</taxon>
        <taxon>Strongyloidea</taxon>
        <taxon>Ancylostomatidae</taxon>
        <taxon>Ancylostomatinae</taxon>
        <taxon>Ancylostoma</taxon>
    </lineage>
</organism>
<protein>
    <submittedName>
        <fullName evidence="1">Uncharacterized protein</fullName>
    </submittedName>
</protein>
<dbReference type="EMBL" id="JARK01001366">
    <property type="protein sequence ID" value="EYC17583.1"/>
    <property type="molecule type" value="Genomic_DNA"/>
</dbReference>
<reference evidence="2" key="1">
    <citation type="journal article" date="2015" name="Nat. Genet.">
        <title>The genome and transcriptome of the zoonotic hookworm Ancylostoma ceylanicum identify infection-specific gene families.</title>
        <authorList>
            <person name="Schwarz E.M."/>
            <person name="Hu Y."/>
            <person name="Antoshechkin I."/>
            <person name="Miller M.M."/>
            <person name="Sternberg P.W."/>
            <person name="Aroian R.V."/>
        </authorList>
    </citation>
    <scope>NUCLEOTIDE SEQUENCE</scope>
    <source>
        <strain evidence="2">HY135</strain>
    </source>
</reference>
<comment type="caution">
    <text evidence="1">The sequence shown here is derived from an EMBL/GenBank/DDBJ whole genome shotgun (WGS) entry which is preliminary data.</text>
</comment>
<proteinExistence type="predicted"/>
<sequence length="80" mass="8746">MKGYRIKWSALINPVIDLRGAFDEPSQCVILPDSSGTNLPTPEGWMGWLATVGIEPSIVCVRSEPLSTAPQQNCMRKATD</sequence>
<dbReference type="AlphaFoldDB" id="A0A016USY7"/>
<evidence type="ECO:0000313" key="1">
    <source>
        <dbReference type="EMBL" id="EYC17583.1"/>
    </source>
</evidence>